<proteinExistence type="inferred from homology"/>
<protein>
    <submittedName>
        <fullName evidence="7">Hydrogen peroxide-inducible genes activator</fullName>
    </submittedName>
</protein>
<keyword evidence="5" id="KW-0804">Transcription</keyword>
<evidence type="ECO:0000313" key="8">
    <source>
        <dbReference type="Proteomes" id="UP001524587"/>
    </source>
</evidence>
<dbReference type="CDD" id="cd08411">
    <property type="entry name" value="PBP2_OxyR"/>
    <property type="match status" value="1"/>
</dbReference>
<dbReference type="PROSITE" id="PS50931">
    <property type="entry name" value="HTH_LYSR"/>
    <property type="match status" value="1"/>
</dbReference>
<gene>
    <name evidence="7" type="ORF">NFI95_02405</name>
</gene>
<evidence type="ECO:0000256" key="4">
    <source>
        <dbReference type="ARBA" id="ARBA00023159"/>
    </source>
</evidence>
<dbReference type="Pfam" id="PF00126">
    <property type="entry name" value="HTH_1"/>
    <property type="match status" value="1"/>
</dbReference>
<evidence type="ECO:0000256" key="5">
    <source>
        <dbReference type="ARBA" id="ARBA00023163"/>
    </source>
</evidence>
<evidence type="ECO:0000256" key="1">
    <source>
        <dbReference type="ARBA" id="ARBA00009437"/>
    </source>
</evidence>
<sequence>MILPTPQQLRYLTSLAELRHFGRAAAACGVTQSTLSAGILALERQLGAVLLDRTGRKPVFTPVGREITERARTALAALEAVAEAAAAADEPLSGVLHLGIIPTLAPFVLPRLLPALREHFPNLRLKLNEDVTAQLCARLAVGALDLLLIALPSECDGLETREVGRDPLLAAVPAGHDLANGPISLADLEHYQMLLLEDGHCLRDQVLDACRQAGAWRHQAVTSPFAATSLHTLVQLVENGFGVTLLPQIAVRSGLVSSDRVVIRPLSGEPVYRTIGLACRPGSSRENDLSAIATLLQDCLSR</sequence>
<dbReference type="PANTHER" id="PTHR30346:SF26">
    <property type="entry name" value="HYDROGEN PEROXIDE-INDUCIBLE GENES ACTIVATOR"/>
    <property type="match status" value="1"/>
</dbReference>
<feature type="domain" description="HTH lysR-type" evidence="6">
    <location>
        <begin position="4"/>
        <end position="61"/>
    </location>
</feature>
<accession>A0ABT1W349</accession>
<dbReference type="EMBL" id="JAMSKV010000001">
    <property type="protein sequence ID" value="MCQ8277301.1"/>
    <property type="molecule type" value="Genomic_DNA"/>
</dbReference>
<dbReference type="InterPro" id="IPR005119">
    <property type="entry name" value="LysR_subst-bd"/>
</dbReference>
<dbReference type="RefSeq" id="WP_422862732.1">
    <property type="nucleotide sequence ID" value="NZ_JAMSKV010000001.1"/>
</dbReference>
<reference evidence="7 8" key="1">
    <citation type="submission" date="2022-06" db="EMBL/GenBank/DDBJ databases">
        <title>Endosaccharibacter gen. nov., sp. nov., endophytic bacteria isolated from sugarcane.</title>
        <authorList>
            <person name="Pitiwittayakul N."/>
            <person name="Yukphan P."/>
            <person name="Charoenyingcharoen P."/>
            <person name="Tanasupawat S."/>
        </authorList>
    </citation>
    <scope>NUCLEOTIDE SEQUENCE [LARGE SCALE GENOMIC DNA]</scope>
    <source>
        <strain evidence="7 8">KSS8</strain>
    </source>
</reference>
<dbReference type="Gene3D" id="1.10.10.10">
    <property type="entry name" value="Winged helix-like DNA-binding domain superfamily/Winged helix DNA-binding domain"/>
    <property type="match status" value="1"/>
</dbReference>
<evidence type="ECO:0000256" key="2">
    <source>
        <dbReference type="ARBA" id="ARBA00023015"/>
    </source>
</evidence>
<keyword evidence="4" id="KW-0010">Activator</keyword>
<keyword evidence="8" id="KW-1185">Reference proteome</keyword>
<keyword evidence="2" id="KW-0805">Transcription regulation</keyword>
<evidence type="ECO:0000313" key="7">
    <source>
        <dbReference type="EMBL" id="MCQ8277301.1"/>
    </source>
</evidence>
<evidence type="ECO:0000259" key="6">
    <source>
        <dbReference type="PROSITE" id="PS50931"/>
    </source>
</evidence>
<comment type="caution">
    <text evidence="7">The sequence shown here is derived from an EMBL/GenBank/DDBJ whole genome shotgun (WGS) entry which is preliminary data.</text>
</comment>
<dbReference type="SUPFAM" id="SSF46785">
    <property type="entry name" value="Winged helix' DNA-binding domain"/>
    <property type="match status" value="1"/>
</dbReference>
<dbReference type="Gene3D" id="3.40.190.10">
    <property type="entry name" value="Periplasmic binding protein-like II"/>
    <property type="match status" value="2"/>
</dbReference>
<dbReference type="Pfam" id="PF03466">
    <property type="entry name" value="LysR_substrate"/>
    <property type="match status" value="1"/>
</dbReference>
<dbReference type="InterPro" id="IPR000847">
    <property type="entry name" value="LysR_HTH_N"/>
</dbReference>
<dbReference type="PANTHER" id="PTHR30346">
    <property type="entry name" value="TRANSCRIPTIONAL DUAL REGULATOR HCAR-RELATED"/>
    <property type="match status" value="1"/>
</dbReference>
<dbReference type="Proteomes" id="UP001524587">
    <property type="component" value="Unassembled WGS sequence"/>
</dbReference>
<keyword evidence="3" id="KW-0238">DNA-binding</keyword>
<name>A0ABT1W349_9PROT</name>
<comment type="similarity">
    <text evidence="1">Belongs to the LysR transcriptional regulatory family.</text>
</comment>
<evidence type="ECO:0000256" key="3">
    <source>
        <dbReference type="ARBA" id="ARBA00023125"/>
    </source>
</evidence>
<dbReference type="SUPFAM" id="SSF53850">
    <property type="entry name" value="Periplasmic binding protein-like II"/>
    <property type="match status" value="1"/>
</dbReference>
<organism evidence="7 8">
    <name type="scientific">Endosaccharibacter trunci</name>
    <dbReference type="NCBI Taxonomy" id="2812733"/>
    <lineage>
        <taxon>Bacteria</taxon>
        <taxon>Pseudomonadati</taxon>
        <taxon>Pseudomonadota</taxon>
        <taxon>Alphaproteobacteria</taxon>
        <taxon>Acetobacterales</taxon>
        <taxon>Acetobacteraceae</taxon>
        <taxon>Endosaccharibacter</taxon>
    </lineage>
</organism>
<dbReference type="InterPro" id="IPR036390">
    <property type="entry name" value="WH_DNA-bd_sf"/>
</dbReference>
<dbReference type="InterPro" id="IPR036388">
    <property type="entry name" value="WH-like_DNA-bd_sf"/>
</dbReference>